<evidence type="ECO:0000256" key="3">
    <source>
        <dbReference type="PROSITE-ProRule" id="PRU01379"/>
    </source>
</evidence>
<sequence length="373" mass="42161">MLGLKKRDMYILYVFLSIFIGVSYSMDSKCGCKSLRPCYAKMLRILLDRDEAACIEDAAIGASTVTIFLKAIKEYCSEVVNVISDDMTYEGRHLYEVIINSNKGAPRADDDPMKPVFIIEAGQQGGTEPVGLALYVVEQLVACEEYESMLQKVTWVILPCTNPDGQEYSRYSQIPWKKNLRPSEDQLSYGVDITRNFDNQWGSCAKVESSFSPIYPGPSPASENETIFIKSVIAKYKKEAKVYLSIRRDGHALHYPYGYTKNPPVNIHLIYKIAAEVTTRVNQRTGGVHLFVNESVFDSESKAHCGHSVDYAYDSGISLSFEMRVFLGSDNRIMAKFQPLPRGYETSLRNGYFSGIREMYTCLTTMRKHGRMV</sequence>
<evidence type="ECO:0000256" key="4">
    <source>
        <dbReference type="SAM" id="Phobius"/>
    </source>
</evidence>
<dbReference type="InterPro" id="IPR000834">
    <property type="entry name" value="Peptidase_M14"/>
</dbReference>
<feature type="transmembrane region" description="Helical" evidence="4">
    <location>
        <begin position="9"/>
        <end position="26"/>
    </location>
</feature>
<accession>A0A7E5WNF8</accession>
<comment type="cofactor">
    <cofactor evidence="1">
        <name>Zn(2+)</name>
        <dbReference type="ChEBI" id="CHEBI:29105"/>
    </cofactor>
</comment>
<feature type="domain" description="Peptidase M14" evidence="5">
    <location>
        <begin position="58"/>
        <end position="362"/>
    </location>
</feature>
<organism evidence="6 7">
    <name type="scientific">Trichoplusia ni</name>
    <name type="common">Cabbage looper</name>
    <dbReference type="NCBI Taxonomy" id="7111"/>
    <lineage>
        <taxon>Eukaryota</taxon>
        <taxon>Metazoa</taxon>
        <taxon>Ecdysozoa</taxon>
        <taxon>Arthropoda</taxon>
        <taxon>Hexapoda</taxon>
        <taxon>Insecta</taxon>
        <taxon>Pterygota</taxon>
        <taxon>Neoptera</taxon>
        <taxon>Endopterygota</taxon>
        <taxon>Lepidoptera</taxon>
        <taxon>Glossata</taxon>
        <taxon>Ditrysia</taxon>
        <taxon>Noctuoidea</taxon>
        <taxon>Noctuidae</taxon>
        <taxon>Plusiinae</taxon>
        <taxon>Trichoplusia</taxon>
    </lineage>
</organism>
<evidence type="ECO:0000313" key="7">
    <source>
        <dbReference type="RefSeq" id="XP_026742283.1"/>
    </source>
</evidence>
<dbReference type="Pfam" id="PF00246">
    <property type="entry name" value="Peptidase_M14"/>
    <property type="match status" value="1"/>
</dbReference>
<comment type="caution">
    <text evidence="3">Lacks conserved residue(s) required for the propagation of feature annotation.</text>
</comment>
<dbReference type="InParanoid" id="A0A7E5WNF8"/>
<dbReference type="AlphaFoldDB" id="A0A7E5WNF8"/>
<dbReference type="GO" id="GO:0005615">
    <property type="term" value="C:extracellular space"/>
    <property type="evidence" value="ECO:0007669"/>
    <property type="project" value="TreeGrafter"/>
</dbReference>
<dbReference type="RefSeq" id="XP_026742283.1">
    <property type="nucleotide sequence ID" value="XM_026886482.1"/>
</dbReference>
<protein>
    <submittedName>
        <fullName evidence="7">Zinc carboxypeptidase-like</fullName>
    </submittedName>
</protein>
<comment type="similarity">
    <text evidence="2 3">Belongs to the peptidase M14 family.</text>
</comment>
<name>A0A7E5WNF8_TRINI</name>
<dbReference type="GO" id="GO:0008270">
    <property type="term" value="F:zinc ion binding"/>
    <property type="evidence" value="ECO:0007669"/>
    <property type="project" value="InterPro"/>
</dbReference>
<dbReference type="PANTHER" id="PTHR11705:SF140">
    <property type="entry name" value="FI02848P-RELATED"/>
    <property type="match status" value="1"/>
</dbReference>
<dbReference type="SMART" id="SM00631">
    <property type="entry name" value="Zn_pept"/>
    <property type="match status" value="1"/>
</dbReference>
<dbReference type="Proteomes" id="UP000322000">
    <property type="component" value="Chromosome 2"/>
</dbReference>
<dbReference type="GO" id="GO:0006508">
    <property type="term" value="P:proteolysis"/>
    <property type="evidence" value="ECO:0007669"/>
    <property type="project" value="InterPro"/>
</dbReference>
<keyword evidence="4" id="KW-1133">Transmembrane helix</keyword>
<reference evidence="7" key="1">
    <citation type="submission" date="2025-08" db="UniProtKB">
        <authorList>
            <consortium name="RefSeq"/>
        </authorList>
    </citation>
    <scope>IDENTIFICATION</scope>
</reference>
<gene>
    <name evidence="7" type="primary">LOC113504263</name>
</gene>
<proteinExistence type="inferred from homology"/>
<evidence type="ECO:0000256" key="2">
    <source>
        <dbReference type="ARBA" id="ARBA00005988"/>
    </source>
</evidence>
<dbReference type="Gene3D" id="3.40.630.10">
    <property type="entry name" value="Zn peptidases"/>
    <property type="match status" value="1"/>
</dbReference>
<evidence type="ECO:0000256" key="1">
    <source>
        <dbReference type="ARBA" id="ARBA00001947"/>
    </source>
</evidence>
<dbReference type="GeneID" id="113504263"/>
<dbReference type="PANTHER" id="PTHR11705">
    <property type="entry name" value="PROTEASE FAMILY M14 CARBOXYPEPTIDASE A,B"/>
    <property type="match status" value="1"/>
</dbReference>
<dbReference type="OrthoDB" id="3626597at2759"/>
<dbReference type="GO" id="GO:0004181">
    <property type="term" value="F:metallocarboxypeptidase activity"/>
    <property type="evidence" value="ECO:0007669"/>
    <property type="project" value="InterPro"/>
</dbReference>
<evidence type="ECO:0000313" key="6">
    <source>
        <dbReference type="Proteomes" id="UP000322000"/>
    </source>
</evidence>
<dbReference type="PROSITE" id="PS52035">
    <property type="entry name" value="PEPTIDASE_M14"/>
    <property type="match status" value="1"/>
</dbReference>
<dbReference type="SUPFAM" id="SSF53187">
    <property type="entry name" value="Zn-dependent exopeptidases"/>
    <property type="match status" value="1"/>
</dbReference>
<dbReference type="KEGG" id="tnl:113504263"/>
<evidence type="ECO:0000259" key="5">
    <source>
        <dbReference type="PROSITE" id="PS52035"/>
    </source>
</evidence>
<keyword evidence="4" id="KW-0472">Membrane</keyword>
<keyword evidence="4" id="KW-0812">Transmembrane</keyword>
<keyword evidence="6" id="KW-1185">Reference proteome</keyword>